<protein>
    <recommendedName>
        <fullName evidence="2">Aerobactin siderophore biosynthesis IucA/IucC-like C-terminal domain-containing protein</fullName>
    </recommendedName>
</protein>
<sequence length="251" mass="27680">MNRPPLDARFTAPRGAPEGRGWHHSTVLSGPMLPELVADHARARDTGHRVAAASLLFCQYVNQVTGPVLARCFLEDRIVDASAANTWIHIAGGRLDNAAFASDAADDRPRDDTTMGWLVERMLDENFAPAIEAWHRITRVGRRTLWGNVASGIATAMRSISWTQDDPARYLTDTAGLLDRHPRTRDLCGVADLPAGDSRWQVHHRRTCCLMYKTGDGSFCATCSVLPAQERAARTHRMVDAAAARWCSPAR</sequence>
<accession>A0ABP5UBZ6</accession>
<organism evidence="3 4">
    <name type="scientific">Dactylosporangium salmoneum</name>
    <dbReference type="NCBI Taxonomy" id="53361"/>
    <lineage>
        <taxon>Bacteria</taxon>
        <taxon>Bacillati</taxon>
        <taxon>Actinomycetota</taxon>
        <taxon>Actinomycetes</taxon>
        <taxon>Micromonosporales</taxon>
        <taxon>Micromonosporaceae</taxon>
        <taxon>Dactylosporangium</taxon>
    </lineage>
</organism>
<gene>
    <name evidence="3" type="ORF">GCM10010170_075380</name>
</gene>
<evidence type="ECO:0000259" key="2">
    <source>
        <dbReference type="Pfam" id="PF06276"/>
    </source>
</evidence>
<dbReference type="Proteomes" id="UP001501444">
    <property type="component" value="Unassembled WGS sequence"/>
</dbReference>
<dbReference type="EMBL" id="BAAARV010000074">
    <property type="protein sequence ID" value="GAA2372925.1"/>
    <property type="molecule type" value="Genomic_DNA"/>
</dbReference>
<dbReference type="RefSeq" id="WP_344617400.1">
    <property type="nucleotide sequence ID" value="NZ_BAAARV010000074.1"/>
</dbReference>
<evidence type="ECO:0000313" key="4">
    <source>
        <dbReference type="Proteomes" id="UP001501444"/>
    </source>
</evidence>
<name>A0ABP5UBZ6_9ACTN</name>
<proteinExistence type="predicted"/>
<feature type="domain" description="Aerobactin siderophore biosynthesis IucA/IucC-like C-terminal" evidence="2">
    <location>
        <begin position="56"/>
        <end position="171"/>
    </location>
</feature>
<keyword evidence="4" id="KW-1185">Reference proteome</keyword>
<evidence type="ECO:0000313" key="3">
    <source>
        <dbReference type="EMBL" id="GAA2372925.1"/>
    </source>
</evidence>
<feature type="region of interest" description="Disordered" evidence="1">
    <location>
        <begin position="1"/>
        <end position="22"/>
    </location>
</feature>
<dbReference type="Pfam" id="PF06276">
    <property type="entry name" value="FhuF"/>
    <property type="match status" value="1"/>
</dbReference>
<evidence type="ECO:0000256" key="1">
    <source>
        <dbReference type="SAM" id="MobiDB-lite"/>
    </source>
</evidence>
<reference evidence="4" key="1">
    <citation type="journal article" date="2019" name="Int. J. Syst. Evol. Microbiol.">
        <title>The Global Catalogue of Microorganisms (GCM) 10K type strain sequencing project: providing services to taxonomists for standard genome sequencing and annotation.</title>
        <authorList>
            <consortium name="The Broad Institute Genomics Platform"/>
            <consortium name="The Broad Institute Genome Sequencing Center for Infectious Disease"/>
            <person name="Wu L."/>
            <person name="Ma J."/>
        </authorList>
    </citation>
    <scope>NUCLEOTIDE SEQUENCE [LARGE SCALE GENOMIC DNA]</scope>
    <source>
        <strain evidence="4">JCM 3272</strain>
    </source>
</reference>
<dbReference type="InterPro" id="IPR022770">
    <property type="entry name" value="IucA/IucC-like_C"/>
</dbReference>
<comment type="caution">
    <text evidence="3">The sequence shown here is derived from an EMBL/GenBank/DDBJ whole genome shotgun (WGS) entry which is preliminary data.</text>
</comment>